<reference evidence="1" key="2">
    <citation type="submission" date="2020-09" db="EMBL/GenBank/DDBJ databases">
        <authorList>
            <person name="Sun Q."/>
            <person name="Sedlacek I."/>
        </authorList>
    </citation>
    <scope>NUCLEOTIDE SEQUENCE</scope>
    <source>
        <strain evidence="1">CCM 8606</strain>
    </source>
</reference>
<dbReference type="AlphaFoldDB" id="A0A8J3AJE1"/>
<gene>
    <name evidence="1" type="ORF">GCM10007377_16910</name>
</gene>
<dbReference type="EMBL" id="BMDH01000009">
    <property type="protein sequence ID" value="GGI15642.1"/>
    <property type="molecule type" value="Genomic_DNA"/>
</dbReference>
<sequence length="133" mass="15310">MTLWNELVQSDSVLSRLYETAPSLSNIVLSDTLYDIKDHKVQLSLWLSAPFDRQILQWKFQNYNRACANLVFSNVSYCNVFMLAQYSTIDVSMYRDDGEVHFLAYDDECDPTCRVSIVASQISISDVKGYTKK</sequence>
<comment type="caution">
    <text evidence="1">The sequence shown here is derived from an EMBL/GenBank/DDBJ whole genome shotgun (WGS) entry which is preliminary data.</text>
</comment>
<accession>A0A8J3AJE1</accession>
<keyword evidence="2" id="KW-1185">Reference proteome</keyword>
<evidence type="ECO:0000313" key="1">
    <source>
        <dbReference type="EMBL" id="GGI15642.1"/>
    </source>
</evidence>
<evidence type="ECO:0000313" key="2">
    <source>
        <dbReference type="Proteomes" id="UP000619536"/>
    </source>
</evidence>
<dbReference type="Proteomes" id="UP000619536">
    <property type="component" value="Unassembled WGS sequence"/>
</dbReference>
<reference evidence="1" key="1">
    <citation type="journal article" date="2014" name="Int. J. Syst. Evol. Microbiol.">
        <title>Complete genome sequence of Corynebacterium casei LMG S-19264T (=DSM 44701T), isolated from a smear-ripened cheese.</title>
        <authorList>
            <consortium name="US DOE Joint Genome Institute (JGI-PGF)"/>
            <person name="Walter F."/>
            <person name="Albersmeier A."/>
            <person name="Kalinowski J."/>
            <person name="Ruckert C."/>
        </authorList>
    </citation>
    <scope>NUCLEOTIDE SEQUENCE</scope>
    <source>
        <strain evidence="1">CCM 8606</strain>
    </source>
</reference>
<proteinExistence type="predicted"/>
<protein>
    <submittedName>
        <fullName evidence="1">Uncharacterized protein</fullName>
    </submittedName>
</protein>
<name>A0A8J3AJE1_9BIFI</name>
<organism evidence="1 2">
    <name type="scientific">Galliscardovia ingluviei</name>
    <dbReference type="NCBI Taxonomy" id="1769422"/>
    <lineage>
        <taxon>Bacteria</taxon>
        <taxon>Bacillati</taxon>
        <taxon>Actinomycetota</taxon>
        <taxon>Actinomycetes</taxon>
        <taxon>Bifidobacteriales</taxon>
        <taxon>Bifidobacteriaceae</taxon>
        <taxon>Galliscardovia</taxon>
    </lineage>
</organism>